<dbReference type="Proteomes" id="UP001162740">
    <property type="component" value="Chromosome"/>
</dbReference>
<dbReference type="RefSeq" id="WP_229582267.1">
    <property type="nucleotide sequence ID" value="NZ_CP083974.1"/>
</dbReference>
<evidence type="ECO:0000313" key="2">
    <source>
        <dbReference type="EMBL" id="UZF45373.1"/>
    </source>
</evidence>
<proteinExistence type="predicted"/>
<evidence type="ECO:0000256" key="1">
    <source>
        <dbReference type="SAM" id="MobiDB-lite"/>
    </source>
</evidence>
<dbReference type="EMBL" id="CP083974">
    <property type="protein sequence ID" value="UZF45373.1"/>
    <property type="molecule type" value="Genomic_DNA"/>
</dbReference>
<feature type="compositionally biased region" description="Basic and acidic residues" evidence="1">
    <location>
        <begin position="28"/>
        <end position="43"/>
    </location>
</feature>
<accession>A0AA46WW20</accession>
<protein>
    <submittedName>
        <fullName evidence="2">Uncharacterized protein</fullName>
    </submittedName>
</protein>
<organism evidence="2 3">
    <name type="scientific">Rhodococcus rhodochrous</name>
    <dbReference type="NCBI Taxonomy" id="1829"/>
    <lineage>
        <taxon>Bacteria</taxon>
        <taxon>Bacillati</taxon>
        <taxon>Actinomycetota</taxon>
        <taxon>Actinomycetes</taxon>
        <taxon>Mycobacteriales</taxon>
        <taxon>Nocardiaceae</taxon>
        <taxon>Rhodococcus</taxon>
    </lineage>
</organism>
<reference evidence="2 3" key="1">
    <citation type="journal article" date="2021" name="Front. Microbiol.">
        <title>Bacterial Transformation of Aromatic Monomers in Softwood Black Liquor.</title>
        <authorList>
            <person name="Navas L.E."/>
            <person name="Dexter G."/>
            <person name="Liu J."/>
            <person name="Levy-Booth D."/>
            <person name="Cho M."/>
            <person name="Jang S.K."/>
            <person name="Mansfield S.D."/>
            <person name="Renneckar S."/>
            <person name="Mohn W.W."/>
            <person name="Eltis L.D."/>
        </authorList>
    </citation>
    <scope>NUCLEOTIDE SEQUENCE [LARGE SCALE GENOMIC DNA]</scope>
    <source>
        <strain evidence="2 3">GD02</strain>
    </source>
</reference>
<dbReference type="AlphaFoldDB" id="A0AA46WW20"/>
<sequence length="49" mass="5699">MPIDTHFDYTSGPPWEVSRRARENLVRQRREAALQRAAEEAETSRQQGT</sequence>
<evidence type="ECO:0000313" key="3">
    <source>
        <dbReference type="Proteomes" id="UP001162740"/>
    </source>
</evidence>
<feature type="region of interest" description="Disordered" evidence="1">
    <location>
        <begin position="28"/>
        <end position="49"/>
    </location>
</feature>
<name>A0AA46WW20_RHORH</name>
<gene>
    <name evidence="2" type="ORF">KUM34_001260</name>
</gene>